<keyword evidence="3" id="KW-0067">ATP-binding</keyword>
<dbReference type="PANTHER" id="PTHR42939">
    <property type="entry name" value="ABC TRANSPORTER ATP-BINDING PROTEIN ALBC-RELATED"/>
    <property type="match status" value="1"/>
</dbReference>
<accession>A0A1F6XZP1</accession>
<dbReference type="GO" id="GO:0016887">
    <property type="term" value="F:ATP hydrolysis activity"/>
    <property type="evidence" value="ECO:0007669"/>
    <property type="project" value="InterPro"/>
</dbReference>
<keyword evidence="1" id="KW-0813">Transport</keyword>
<dbReference type="Pfam" id="PF00005">
    <property type="entry name" value="ABC_tran"/>
    <property type="match status" value="1"/>
</dbReference>
<reference evidence="5 6" key="1">
    <citation type="journal article" date="2016" name="Nat. Commun.">
        <title>Thousands of microbial genomes shed light on interconnected biogeochemical processes in an aquifer system.</title>
        <authorList>
            <person name="Anantharaman K."/>
            <person name="Brown C.T."/>
            <person name="Hug L.A."/>
            <person name="Sharon I."/>
            <person name="Castelle C.J."/>
            <person name="Probst A.J."/>
            <person name="Thomas B.C."/>
            <person name="Singh A."/>
            <person name="Wilkins M.J."/>
            <person name="Karaoz U."/>
            <person name="Brodie E.L."/>
            <person name="Williams K.H."/>
            <person name="Hubbard S.S."/>
            <person name="Banfield J.F."/>
        </authorList>
    </citation>
    <scope>NUCLEOTIDE SEQUENCE [LARGE SCALE GENOMIC DNA]</scope>
</reference>
<feature type="domain" description="ABC transporter" evidence="4">
    <location>
        <begin position="2"/>
        <end position="230"/>
    </location>
</feature>
<dbReference type="InterPro" id="IPR051782">
    <property type="entry name" value="ABC_Transporter_VariousFunc"/>
</dbReference>
<dbReference type="CDD" id="cd03230">
    <property type="entry name" value="ABC_DR_subfamily_A"/>
    <property type="match status" value="1"/>
</dbReference>
<evidence type="ECO:0000313" key="5">
    <source>
        <dbReference type="EMBL" id="OGI99564.1"/>
    </source>
</evidence>
<dbReference type="PANTHER" id="PTHR42939:SF1">
    <property type="entry name" value="ABC TRANSPORTER ATP-BINDING PROTEIN ALBC-RELATED"/>
    <property type="match status" value="1"/>
</dbReference>
<protein>
    <recommendedName>
        <fullName evidence="4">ABC transporter domain-containing protein</fullName>
    </recommendedName>
</protein>
<keyword evidence="2" id="KW-0547">Nucleotide-binding</keyword>
<dbReference type="PROSITE" id="PS50893">
    <property type="entry name" value="ABC_TRANSPORTER_2"/>
    <property type="match status" value="1"/>
</dbReference>
<evidence type="ECO:0000256" key="3">
    <source>
        <dbReference type="ARBA" id="ARBA00022840"/>
    </source>
</evidence>
<dbReference type="SUPFAM" id="SSF52540">
    <property type="entry name" value="P-loop containing nucleoside triphosphate hydrolases"/>
    <property type="match status" value="1"/>
</dbReference>
<dbReference type="InterPro" id="IPR003593">
    <property type="entry name" value="AAA+_ATPase"/>
</dbReference>
<dbReference type="InterPro" id="IPR027417">
    <property type="entry name" value="P-loop_NTPase"/>
</dbReference>
<gene>
    <name evidence="5" type="ORF">A3H53_02095</name>
</gene>
<dbReference type="SMART" id="SM00382">
    <property type="entry name" value="AAA"/>
    <property type="match status" value="1"/>
</dbReference>
<dbReference type="InterPro" id="IPR003439">
    <property type="entry name" value="ABC_transporter-like_ATP-bd"/>
</dbReference>
<dbReference type="EMBL" id="MFVK01000017">
    <property type="protein sequence ID" value="OGI99564.1"/>
    <property type="molecule type" value="Genomic_DNA"/>
</dbReference>
<dbReference type="InterPro" id="IPR017871">
    <property type="entry name" value="ABC_transporter-like_CS"/>
</dbReference>
<dbReference type="GO" id="GO:0005524">
    <property type="term" value="F:ATP binding"/>
    <property type="evidence" value="ECO:0007669"/>
    <property type="project" value="UniProtKB-KW"/>
</dbReference>
<proteinExistence type="predicted"/>
<dbReference type="AlphaFoldDB" id="A0A1F6XZP1"/>
<organism evidence="5 6">
    <name type="scientific">Candidatus Nomurabacteria bacterium RIFCSPLOWO2_02_FULL_40_10</name>
    <dbReference type="NCBI Taxonomy" id="1801786"/>
    <lineage>
        <taxon>Bacteria</taxon>
        <taxon>Candidatus Nomuraibacteriota</taxon>
    </lineage>
</organism>
<evidence type="ECO:0000256" key="2">
    <source>
        <dbReference type="ARBA" id="ARBA00022741"/>
    </source>
</evidence>
<evidence type="ECO:0000313" key="6">
    <source>
        <dbReference type="Proteomes" id="UP000176479"/>
    </source>
</evidence>
<dbReference type="PROSITE" id="PS00211">
    <property type="entry name" value="ABC_TRANSPORTER_1"/>
    <property type="match status" value="1"/>
</dbReference>
<evidence type="ECO:0000259" key="4">
    <source>
        <dbReference type="PROSITE" id="PS50893"/>
    </source>
</evidence>
<dbReference type="Proteomes" id="UP000176479">
    <property type="component" value="Unassembled WGS sequence"/>
</dbReference>
<name>A0A1F6XZP1_9BACT</name>
<dbReference type="Gene3D" id="3.40.50.300">
    <property type="entry name" value="P-loop containing nucleotide triphosphate hydrolases"/>
    <property type="match status" value="1"/>
</dbReference>
<evidence type="ECO:0000256" key="1">
    <source>
        <dbReference type="ARBA" id="ARBA00022448"/>
    </source>
</evidence>
<sequence length="236" mass="26487">MIEIKNLVKSYDDTRVVDDLSLAIPDGSVFGFLGPNGAGKTTTIKMTVGINRPDEGFVLIGGHPPELASTREFIGFMPEEPHFYDQLTGLEFMKFANSLFKKTSAKSEEELGIILKKTGIFEAKDRKIKNYSKGMRQRLGFAQALVNNPKYIFLDEPLEGLDPIGRLEIKKLIFDLKNDGKTIFFNSHILSDVENICDQIGIINKGKLIYAGPVNAFRKDKSLEEQFVHIIKNITD</sequence>
<comment type="caution">
    <text evidence="5">The sequence shown here is derived from an EMBL/GenBank/DDBJ whole genome shotgun (WGS) entry which is preliminary data.</text>
</comment>